<gene>
    <name evidence="1" type="ORF">Ataiwa_07510</name>
</gene>
<evidence type="ECO:0008006" key="3">
    <source>
        <dbReference type="Google" id="ProtNLM"/>
    </source>
</evidence>
<dbReference type="EMBL" id="BTPE01000002">
    <property type="protein sequence ID" value="GMQ32479.1"/>
    <property type="molecule type" value="Genomic_DNA"/>
</dbReference>
<dbReference type="Proteomes" id="UP001307705">
    <property type="component" value="Unassembled WGS sequence"/>
</dbReference>
<proteinExistence type="predicted"/>
<evidence type="ECO:0000313" key="2">
    <source>
        <dbReference type="Proteomes" id="UP001307705"/>
    </source>
</evidence>
<evidence type="ECO:0000313" key="1">
    <source>
        <dbReference type="EMBL" id="GMQ32479.1"/>
    </source>
</evidence>
<dbReference type="RefSeq" id="WP_338227297.1">
    <property type="nucleotide sequence ID" value="NZ_BTPE01000002.1"/>
</dbReference>
<name>A0ABQ6PWZ7_9BACT</name>
<keyword evidence="2" id="KW-1185">Reference proteome</keyword>
<organism evidence="1 2">
    <name type="scientific">Algoriphagus taiwanensis</name>
    <dbReference type="NCBI Taxonomy" id="1445656"/>
    <lineage>
        <taxon>Bacteria</taxon>
        <taxon>Pseudomonadati</taxon>
        <taxon>Bacteroidota</taxon>
        <taxon>Cytophagia</taxon>
        <taxon>Cytophagales</taxon>
        <taxon>Cyclobacteriaceae</taxon>
        <taxon>Algoriphagus</taxon>
    </lineage>
</organism>
<reference evidence="1 2" key="1">
    <citation type="submission" date="2023-08" db="EMBL/GenBank/DDBJ databases">
        <title>Draft genome sequence of Algoriphagus taiwanensis.</title>
        <authorList>
            <person name="Takatani N."/>
            <person name="Hosokawa M."/>
            <person name="Sawabe T."/>
        </authorList>
    </citation>
    <scope>NUCLEOTIDE SEQUENCE [LARGE SCALE GENOMIC DNA]</scope>
    <source>
        <strain evidence="1 2">JCM 19755</strain>
    </source>
</reference>
<protein>
    <recommendedName>
        <fullName evidence="3">PepSY domain-containing protein</fullName>
    </recommendedName>
</protein>
<comment type="caution">
    <text evidence="1">The sequence shown here is derived from an EMBL/GenBank/DDBJ whole genome shotgun (WGS) entry which is preliminary data.</text>
</comment>
<sequence>MKFQLTLFLFLVLSFSVHGQSFFRLIDKNSGAFLKAYDAEIIQDGYINFASLSDTQTEVLSIARPYSESRISGEHSYYLSIERRDYMPFWLEIDYFSKDTLDVFLERDPNFKEEEKDLYFDWCGVPIMSDYYPKPFRSWDYLPDEIEGKIKVNLIRRIGEKAFEKLYISTAHEFDTDLMNRLGVRNSYPSGSKSYRICLSFSDPEKGISQFTTEVVYLDNGTQIVAPKLPHFYGFREDDFSNWNFLDLEEIKKSVLNEFADQSNLSNAKFEYYPRTDTFSWVFEKDLGKDEKGWNKIRSIQVDAFTGELLAVFYDKEMIIVD</sequence>
<accession>A0ABQ6PWZ7</accession>